<protein>
    <recommendedName>
        <fullName evidence="4">Chemotaxis methyl-accepting receptor HlyB-like 4HB MCP domain-containing protein</fullName>
    </recommendedName>
</protein>
<feature type="transmembrane region" description="Helical" evidence="1">
    <location>
        <begin position="199"/>
        <end position="221"/>
    </location>
</feature>
<keyword evidence="1" id="KW-0472">Membrane</keyword>
<sequence>MKEDGVGPRIRNGTLWLRRFAGTTPGVIVGVIVASVVLCLLAGFTAMNQMSGKSARQLGALERTEPLAFAAQRLYVALSAADATAASAFLSGGIEAPAVRQQYQQSLADAAAALADTTVGASDEQTRRIVARIVADLPAYTGLVEAARSNNRQGFPVGSSYLSEASALMQNSLLPNAEQLTTARFAAVRADERAIGARPLLSIVAVLLVLLTCAVASWMLLRRTNRRANLGVVLAACASVLALLWLLAAPAVASKVLDTSAAGASSRFETLAKARIAAQQARTDETLQLITRGDIAAGEAQYTRHSLEVRERLATVVAPDSVAAQELANWVSGHRAQVAAYAAADYRAAVDQAIGTAAQSSATRFAALDRAMNDNLAQERRALRDDLSTAGAALTLSPYGTLTLLVFAAAAVVAGLWPRLKEFL</sequence>
<evidence type="ECO:0000313" key="2">
    <source>
        <dbReference type="EMBL" id="QIS04470.1"/>
    </source>
</evidence>
<dbReference type="EMBL" id="CP046171">
    <property type="protein sequence ID" value="QIS04470.1"/>
    <property type="molecule type" value="Genomic_DNA"/>
</dbReference>
<organism evidence="2 3">
    <name type="scientific">Nocardia brasiliensis</name>
    <dbReference type="NCBI Taxonomy" id="37326"/>
    <lineage>
        <taxon>Bacteria</taxon>
        <taxon>Bacillati</taxon>
        <taxon>Actinomycetota</taxon>
        <taxon>Actinomycetes</taxon>
        <taxon>Mycobacteriales</taxon>
        <taxon>Nocardiaceae</taxon>
        <taxon>Nocardia</taxon>
    </lineage>
</organism>
<proteinExistence type="predicted"/>
<dbReference type="AlphaFoldDB" id="A0A6G9XUE2"/>
<name>A0A6G9XUE2_NOCBR</name>
<keyword evidence="1" id="KW-1133">Transmembrane helix</keyword>
<feature type="transmembrane region" description="Helical" evidence="1">
    <location>
        <begin position="26"/>
        <end position="47"/>
    </location>
</feature>
<accession>A0A6G9XUE2</accession>
<dbReference type="Proteomes" id="UP000501705">
    <property type="component" value="Chromosome"/>
</dbReference>
<gene>
    <name evidence="2" type="ORF">F5X71_20970</name>
</gene>
<reference evidence="2 3" key="1">
    <citation type="journal article" date="2019" name="ACS Chem. Biol.">
        <title>Identification and Mobilization of a Cryptic Antibiotic Biosynthesis Gene Locus from a Human-Pathogenic Nocardia Isolate.</title>
        <authorList>
            <person name="Herisse M."/>
            <person name="Ishida K."/>
            <person name="Porter J.L."/>
            <person name="Howden B."/>
            <person name="Hertweck C."/>
            <person name="Stinear T.P."/>
            <person name="Pidot S.J."/>
        </authorList>
    </citation>
    <scope>NUCLEOTIDE SEQUENCE [LARGE SCALE GENOMIC DNA]</scope>
    <source>
        <strain evidence="2 3">AUSMDU00024985</strain>
    </source>
</reference>
<evidence type="ECO:0000313" key="3">
    <source>
        <dbReference type="Proteomes" id="UP000501705"/>
    </source>
</evidence>
<evidence type="ECO:0008006" key="4">
    <source>
        <dbReference type="Google" id="ProtNLM"/>
    </source>
</evidence>
<feature type="transmembrane region" description="Helical" evidence="1">
    <location>
        <begin position="390"/>
        <end position="417"/>
    </location>
</feature>
<feature type="transmembrane region" description="Helical" evidence="1">
    <location>
        <begin position="227"/>
        <end position="248"/>
    </location>
</feature>
<evidence type="ECO:0000256" key="1">
    <source>
        <dbReference type="SAM" id="Phobius"/>
    </source>
</evidence>
<keyword evidence="1" id="KW-0812">Transmembrane</keyword>